<reference evidence="2" key="1">
    <citation type="submission" date="2021-01" db="EMBL/GenBank/DDBJ databases">
        <title>Whole genome shotgun sequence of Sinosporangium siamense NBRC 109515.</title>
        <authorList>
            <person name="Komaki H."/>
            <person name="Tamura T."/>
        </authorList>
    </citation>
    <scope>NUCLEOTIDE SEQUENCE</scope>
    <source>
        <strain evidence="2">NBRC 109515</strain>
    </source>
</reference>
<evidence type="ECO:0008006" key="4">
    <source>
        <dbReference type="Google" id="ProtNLM"/>
    </source>
</evidence>
<evidence type="ECO:0000313" key="2">
    <source>
        <dbReference type="EMBL" id="GII92272.1"/>
    </source>
</evidence>
<sequence>MAAKHSDPASAREDATARLAADATELVRQEIARVRADLTGDLQRVGVGAGLLAAGGLLGLLGLHAGSIAMLHALESVMPQRRAELLLVTGYLTASTTLTLLALRQLRGAGLFAKRAVSQMKQQATDAAEAVQRVKAETR</sequence>
<gene>
    <name evidence="2" type="ORF">Ssi02_25030</name>
</gene>
<feature type="transmembrane region" description="Helical" evidence="1">
    <location>
        <begin position="85"/>
        <end position="103"/>
    </location>
</feature>
<evidence type="ECO:0000256" key="1">
    <source>
        <dbReference type="SAM" id="Phobius"/>
    </source>
</evidence>
<organism evidence="2 3">
    <name type="scientific">Sinosporangium siamense</name>
    <dbReference type="NCBI Taxonomy" id="1367973"/>
    <lineage>
        <taxon>Bacteria</taxon>
        <taxon>Bacillati</taxon>
        <taxon>Actinomycetota</taxon>
        <taxon>Actinomycetes</taxon>
        <taxon>Streptosporangiales</taxon>
        <taxon>Streptosporangiaceae</taxon>
        <taxon>Sinosporangium</taxon>
    </lineage>
</organism>
<keyword evidence="1" id="KW-0812">Transmembrane</keyword>
<proteinExistence type="predicted"/>
<dbReference type="RefSeq" id="WP_204024962.1">
    <property type="nucleotide sequence ID" value="NZ_BOOW01000015.1"/>
</dbReference>
<accession>A0A919REL3</accession>
<name>A0A919REL3_9ACTN</name>
<keyword evidence="1" id="KW-1133">Transmembrane helix</keyword>
<dbReference type="AlphaFoldDB" id="A0A919REL3"/>
<keyword evidence="3" id="KW-1185">Reference proteome</keyword>
<comment type="caution">
    <text evidence="2">The sequence shown here is derived from an EMBL/GenBank/DDBJ whole genome shotgun (WGS) entry which is preliminary data.</text>
</comment>
<dbReference type="Proteomes" id="UP000606172">
    <property type="component" value="Unassembled WGS sequence"/>
</dbReference>
<feature type="transmembrane region" description="Helical" evidence="1">
    <location>
        <begin position="45"/>
        <end position="65"/>
    </location>
</feature>
<dbReference type="InterPro" id="IPR009937">
    <property type="entry name" value="Phage_holin_3_6"/>
</dbReference>
<keyword evidence="1" id="KW-0472">Membrane</keyword>
<dbReference type="Pfam" id="PF07332">
    <property type="entry name" value="Phage_holin_3_6"/>
    <property type="match status" value="1"/>
</dbReference>
<dbReference type="EMBL" id="BOOW01000015">
    <property type="protein sequence ID" value="GII92272.1"/>
    <property type="molecule type" value="Genomic_DNA"/>
</dbReference>
<protein>
    <recommendedName>
        <fullName evidence="4">Holin-X, holin superfamily III</fullName>
    </recommendedName>
</protein>
<evidence type="ECO:0000313" key="3">
    <source>
        <dbReference type="Proteomes" id="UP000606172"/>
    </source>
</evidence>